<evidence type="ECO:0000256" key="2">
    <source>
        <dbReference type="ARBA" id="ARBA00022527"/>
    </source>
</evidence>
<feature type="transmembrane region" description="Helical" evidence="9">
    <location>
        <begin position="542"/>
        <end position="572"/>
    </location>
</feature>
<keyword evidence="9" id="KW-1133">Transmembrane helix</keyword>
<evidence type="ECO:0000256" key="8">
    <source>
        <dbReference type="ARBA" id="ARBA00048679"/>
    </source>
</evidence>
<evidence type="ECO:0000256" key="6">
    <source>
        <dbReference type="ARBA" id="ARBA00022840"/>
    </source>
</evidence>
<dbReference type="Proteomes" id="UP001576784">
    <property type="component" value="Unassembled WGS sequence"/>
</dbReference>
<evidence type="ECO:0000256" key="4">
    <source>
        <dbReference type="ARBA" id="ARBA00022741"/>
    </source>
</evidence>
<evidence type="ECO:0000256" key="5">
    <source>
        <dbReference type="ARBA" id="ARBA00022777"/>
    </source>
</evidence>
<comment type="catalytic activity">
    <reaction evidence="8">
        <text>L-seryl-[protein] + ATP = O-phospho-L-seryl-[protein] + ADP + H(+)</text>
        <dbReference type="Rhea" id="RHEA:17989"/>
        <dbReference type="Rhea" id="RHEA-COMP:9863"/>
        <dbReference type="Rhea" id="RHEA-COMP:11604"/>
        <dbReference type="ChEBI" id="CHEBI:15378"/>
        <dbReference type="ChEBI" id="CHEBI:29999"/>
        <dbReference type="ChEBI" id="CHEBI:30616"/>
        <dbReference type="ChEBI" id="CHEBI:83421"/>
        <dbReference type="ChEBI" id="CHEBI:456216"/>
        <dbReference type="EC" id="2.7.11.1"/>
    </reaction>
</comment>
<dbReference type="PANTHER" id="PTHR24363">
    <property type="entry name" value="SERINE/THREONINE PROTEIN KINASE"/>
    <property type="match status" value="1"/>
</dbReference>
<evidence type="ECO:0000256" key="1">
    <source>
        <dbReference type="ARBA" id="ARBA00012513"/>
    </source>
</evidence>
<dbReference type="EMBL" id="JBHFNR010000100">
    <property type="protein sequence ID" value="MFB2894158.1"/>
    <property type="molecule type" value="Genomic_DNA"/>
</dbReference>
<feature type="transmembrane region" description="Helical" evidence="9">
    <location>
        <begin position="364"/>
        <end position="385"/>
    </location>
</feature>
<feature type="transmembrane region" description="Helical" evidence="9">
    <location>
        <begin position="498"/>
        <end position="522"/>
    </location>
</feature>
<feature type="domain" description="Protein kinase" evidence="10">
    <location>
        <begin position="42"/>
        <end position="308"/>
    </location>
</feature>
<reference evidence="11 12" key="1">
    <citation type="submission" date="2024-09" db="EMBL/GenBank/DDBJ databases">
        <title>Floridaenema gen nov. (Aerosakkonemataceae, Aerosakkonematales ord. nov., Cyanobacteria) from benthic tropical and subtropical fresh waters, with the description of four new species.</title>
        <authorList>
            <person name="Moretto J.A."/>
            <person name="Berthold D.E."/>
            <person name="Lefler F.W."/>
            <person name="Huang I.-S."/>
            <person name="Laughinghouse H. IV."/>
        </authorList>
    </citation>
    <scope>NUCLEOTIDE SEQUENCE [LARGE SCALE GENOMIC DNA]</scope>
    <source>
        <strain evidence="11 12">BLCC-F50</strain>
    </source>
</reference>
<protein>
    <recommendedName>
        <fullName evidence="1">non-specific serine/threonine protein kinase</fullName>
        <ecNumber evidence="1">2.7.11.1</ecNumber>
    </recommendedName>
</protein>
<dbReference type="PANTHER" id="PTHR24363:SF0">
    <property type="entry name" value="SERINE_THREONINE KINASE LIKE DOMAIN CONTAINING 1"/>
    <property type="match status" value="1"/>
</dbReference>
<keyword evidence="6" id="KW-0067">ATP-binding</keyword>
<keyword evidence="12" id="KW-1185">Reference proteome</keyword>
<dbReference type="EC" id="2.7.11.1" evidence="1"/>
<keyword evidence="5 11" id="KW-0418">Kinase</keyword>
<dbReference type="InterPro" id="IPR008271">
    <property type="entry name" value="Ser/Thr_kinase_AS"/>
</dbReference>
<gene>
    <name evidence="11" type="ORF">ACE1CI_14705</name>
</gene>
<dbReference type="SUPFAM" id="SSF56112">
    <property type="entry name" value="Protein kinase-like (PK-like)"/>
    <property type="match status" value="1"/>
</dbReference>
<keyword evidence="9" id="KW-0812">Transmembrane</keyword>
<evidence type="ECO:0000256" key="3">
    <source>
        <dbReference type="ARBA" id="ARBA00022679"/>
    </source>
</evidence>
<evidence type="ECO:0000256" key="9">
    <source>
        <dbReference type="SAM" id="Phobius"/>
    </source>
</evidence>
<organism evidence="11 12">
    <name type="scientific">Floridaenema flaviceps BLCC-F50</name>
    <dbReference type="NCBI Taxonomy" id="3153642"/>
    <lineage>
        <taxon>Bacteria</taxon>
        <taxon>Bacillati</taxon>
        <taxon>Cyanobacteriota</taxon>
        <taxon>Cyanophyceae</taxon>
        <taxon>Oscillatoriophycideae</taxon>
        <taxon>Aerosakkonematales</taxon>
        <taxon>Aerosakkonemataceae</taxon>
        <taxon>Floridanema</taxon>
        <taxon>Floridanema flaviceps</taxon>
    </lineage>
</organism>
<dbReference type="InterPro" id="IPR000719">
    <property type="entry name" value="Prot_kinase_dom"/>
</dbReference>
<dbReference type="Gene3D" id="1.10.510.10">
    <property type="entry name" value="Transferase(Phosphotransferase) domain 1"/>
    <property type="match status" value="1"/>
</dbReference>
<dbReference type="Pfam" id="PF00069">
    <property type="entry name" value="Pkinase"/>
    <property type="match status" value="1"/>
</dbReference>
<keyword evidence="3" id="KW-0808">Transferase</keyword>
<dbReference type="RefSeq" id="WP_413263808.1">
    <property type="nucleotide sequence ID" value="NZ_JBHFNR010000100.1"/>
</dbReference>
<comment type="caution">
    <text evidence="11">The sequence shown here is derived from an EMBL/GenBank/DDBJ whole genome shotgun (WGS) entry which is preliminary data.</text>
</comment>
<dbReference type="PROSITE" id="PS00108">
    <property type="entry name" value="PROTEIN_KINASE_ST"/>
    <property type="match status" value="1"/>
</dbReference>
<dbReference type="InterPro" id="IPR011009">
    <property type="entry name" value="Kinase-like_dom_sf"/>
</dbReference>
<feature type="transmembrane region" description="Helical" evidence="9">
    <location>
        <begin position="410"/>
        <end position="430"/>
    </location>
</feature>
<feature type="transmembrane region" description="Helical" evidence="9">
    <location>
        <begin position="474"/>
        <end position="491"/>
    </location>
</feature>
<accession>A0ABV4XR20</accession>
<sequence>MTQTVATAAHCINPLCPRPYPQTMGNNFCNVCGAPLRIFNRYIPLKKLGVGGFAAIYTVWDEKAKKEQVLKVLLETSPKALALFEQEATVLASLRHPGVPKVEPGSFFQVTFGKSPEIVLPCLVMEKIYGKTLEEILEYHQSQGLPEAWVQNWLKQAVYILRELHQRKIIHRDIKPANLMLREGTEQIVLIDFGGAKQIGAKQANFRASSTRLFSPGYSPPEQIAGAVVGANADFYALGMTCIHLLTGKYPLDLEDPKTGDLNWQKFTNVSPNFANLLDDMIQPNIENRPTNANELITRIRKISSQTITSTVAKAIFQVISKLPTDLFKLSLAILALFGKSITQTIVLFWQAIAHLTKAFFSTVWQMTLGGIGGACGAIIGYLLAYRTAFGKELDYFISQNLSQLIEPPIFLNSGILLFAGAGLTTAWGLMLAGKLGQQQRYLIAIIVGILSYGLGCLLLVQKVPSTTILPEDLVLMTAITSGLLTFGLGLQSHQIVYAIVSAVGTAITFAGLLLLVMQIFVPLNGVLGISGTFLGNLNWTNFAFSMAFFSAMGIIIAFWLSVTHFFVVPVLRMLGWR</sequence>
<feature type="transmembrane region" description="Helical" evidence="9">
    <location>
        <begin position="330"/>
        <end position="352"/>
    </location>
</feature>
<dbReference type="PROSITE" id="PS50011">
    <property type="entry name" value="PROTEIN_KINASE_DOM"/>
    <property type="match status" value="1"/>
</dbReference>
<evidence type="ECO:0000313" key="11">
    <source>
        <dbReference type="EMBL" id="MFB2894158.1"/>
    </source>
</evidence>
<evidence type="ECO:0000256" key="7">
    <source>
        <dbReference type="ARBA" id="ARBA00047899"/>
    </source>
</evidence>
<dbReference type="GO" id="GO:0016301">
    <property type="term" value="F:kinase activity"/>
    <property type="evidence" value="ECO:0007669"/>
    <property type="project" value="UniProtKB-KW"/>
</dbReference>
<keyword evidence="9" id="KW-0472">Membrane</keyword>
<dbReference type="CDD" id="cd14014">
    <property type="entry name" value="STKc_PknB_like"/>
    <property type="match status" value="1"/>
</dbReference>
<name>A0ABV4XR20_9CYAN</name>
<dbReference type="SMART" id="SM00220">
    <property type="entry name" value="S_TKc"/>
    <property type="match status" value="1"/>
</dbReference>
<evidence type="ECO:0000313" key="12">
    <source>
        <dbReference type="Proteomes" id="UP001576784"/>
    </source>
</evidence>
<comment type="catalytic activity">
    <reaction evidence="7">
        <text>L-threonyl-[protein] + ATP = O-phospho-L-threonyl-[protein] + ADP + H(+)</text>
        <dbReference type="Rhea" id="RHEA:46608"/>
        <dbReference type="Rhea" id="RHEA-COMP:11060"/>
        <dbReference type="Rhea" id="RHEA-COMP:11605"/>
        <dbReference type="ChEBI" id="CHEBI:15378"/>
        <dbReference type="ChEBI" id="CHEBI:30013"/>
        <dbReference type="ChEBI" id="CHEBI:30616"/>
        <dbReference type="ChEBI" id="CHEBI:61977"/>
        <dbReference type="ChEBI" id="CHEBI:456216"/>
        <dbReference type="EC" id="2.7.11.1"/>
    </reaction>
</comment>
<feature type="transmembrane region" description="Helical" evidence="9">
    <location>
        <begin position="442"/>
        <end position="462"/>
    </location>
</feature>
<keyword evidence="4" id="KW-0547">Nucleotide-binding</keyword>
<proteinExistence type="predicted"/>
<keyword evidence="2" id="KW-0723">Serine/threonine-protein kinase</keyword>
<evidence type="ECO:0000259" key="10">
    <source>
        <dbReference type="PROSITE" id="PS50011"/>
    </source>
</evidence>
<dbReference type="Gene3D" id="3.30.200.20">
    <property type="entry name" value="Phosphorylase Kinase, domain 1"/>
    <property type="match status" value="1"/>
</dbReference>